<keyword evidence="14" id="KW-0206">Cytoskeleton</keyword>
<keyword evidence="9" id="KW-0282">Flagellum</keyword>
<dbReference type="FunFam" id="3.40.50.300:FF:000049">
    <property type="entry name" value="Dynein, axonemal, heavy chain 5"/>
    <property type="match status" value="1"/>
</dbReference>
<dbReference type="GO" id="GO:0060294">
    <property type="term" value="P:cilium movement involved in cell motility"/>
    <property type="evidence" value="ECO:0007669"/>
    <property type="project" value="UniProtKB-ARBA"/>
</dbReference>
<dbReference type="Gene3D" id="1.10.8.710">
    <property type="match status" value="1"/>
</dbReference>
<dbReference type="InterPro" id="IPR024317">
    <property type="entry name" value="Dynein_heavy_chain_D4_dom"/>
</dbReference>
<dbReference type="FunFam" id="3.40.50.300:FF:000044">
    <property type="entry name" value="Dynein heavy chain 5, axonemal"/>
    <property type="match status" value="1"/>
</dbReference>
<keyword evidence="6" id="KW-0677">Repeat</keyword>
<keyword evidence="7" id="KW-0547">Nucleotide-binding</keyword>
<feature type="domain" description="AAA+ ATPase" evidence="19">
    <location>
        <begin position="1972"/>
        <end position="2108"/>
    </location>
</feature>
<dbReference type="Gene3D" id="3.10.490.20">
    <property type="match status" value="1"/>
</dbReference>
<evidence type="ECO:0000256" key="6">
    <source>
        <dbReference type="ARBA" id="ARBA00022737"/>
    </source>
</evidence>
<evidence type="ECO:0000256" key="1">
    <source>
        <dbReference type="ARBA" id="ARBA00004230"/>
    </source>
</evidence>
<dbReference type="Gene3D" id="1.20.1270.280">
    <property type="match status" value="1"/>
</dbReference>
<dbReference type="FunFam" id="1.10.8.720:FF:000004">
    <property type="entry name" value="Dynein heavy chain 5, axonemal"/>
    <property type="match status" value="1"/>
</dbReference>
<dbReference type="InterPro" id="IPR035706">
    <property type="entry name" value="AAA_9"/>
</dbReference>
<reference evidence="20 21" key="1">
    <citation type="submission" date="2020-11" db="EMBL/GenBank/DDBJ databases">
        <authorList>
            <person name="Wallbank WR R."/>
            <person name="Pardo Diaz C."/>
            <person name="Kozak K."/>
            <person name="Martin S."/>
            <person name="Jiggins C."/>
            <person name="Moest M."/>
            <person name="Warren A I."/>
            <person name="Generalovic N T."/>
            <person name="Byers J.R.P. K."/>
            <person name="Montejo-Kovacevich G."/>
            <person name="Yen C E."/>
        </authorList>
    </citation>
    <scope>NUCLEOTIDE SEQUENCE [LARGE SCALE GENOMIC DNA]</scope>
</reference>
<dbReference type="Pfam" id="PF08393">
    <property type="entry name" value="DHC_N2"/>
    <property type="match status" value="1"/>
</dbReference>
<evidence type="ECO:0000256" key="18">
    <source>
        <dbReference type="SAM" id="Coils"/>
    </source>
</evidence>
<dbReference type="Gene3D" id="1.10.8.1220">
    <property type="match status" value="1"/>
</dbReference>
<dbReference type="Gene3D" id="3.40.50.300">
    <property type="entry name" value="P-loop containing nucleotide triphosphate hydrolases"/>
    <property type="match status" value="5"/>
</dbReference>
<keyword evidence="11 18" id="KW-0175">Coiled coil</keyword>
<keyword evidence="8" id="KW-0067">ATP-binding</keyword>
<evidence type="ECO:0000256" key="15">
    <source>
        <dbReference type="ARBA" id="ARBA00023273"/>
    </source>
</evidence>
<dbReference type="Gene3D" id="1.20.920.20">
    <property type="match status" value="1"/>
</dbReference>
<dbReference type="Pfam" id="PF12781">
    <property type="entry name" value="AAA_9"/>
    <property type="match status" value="1"/>
</dbReference>
<dbReference type="InterPro" id="IPR042219">
    <property type="entry name" value="AAA_lid_11_sf"/>
</dbReference>
<dbReference type="Gene3D" id="6.10.140.1060">
    <property type="match status" value="1"/>
</dbReference>
<dbReference type="InterPro" id="IPR003593">
    <property type="entry name" value="AAA+_ATPase"/>
</dbReference>
<dbReference type="GO" id="GO:0097729">
    <property type="term" value="C:9+2 motile cilium"/>
    <property type="evidence" value="ECO:0007669"/>
    <property type="project" value="UniProtKB-ARBA"/>
</dbReference>
<name>A0A7R8YPQ7_HERIL</name>
<dbReference type="InterPro" id="IPR042222">
    <property type="entry name" value="Dynein_2_N"/>
</dbReference>
<dbReference type="FunFam" id="1.20.1270.280:FF:000002">
    <property type="entry name" value="Dynein heavy chain 5, axonemal"/>
    <property type="match status" value="1"/>
</dbReference>
<dbReference type="OrthoDB" id="424310at2759"/>
<keyword evidence="13" id="KW-0505">Motor protein</keyword>
<dbReference type="Pfam" id="PF18198">
    <property type="entry name" value="AAA_lid_11"/>
    <property type="match status" value="1"/>
</dbReference>
<evidence type="ECO:0000256" key="5">
    <source>
        <dbReference type="ARBA" id="ARBA00022701"/>
    </source>
</evidence>
<dbReference type="Pfam" id="PF08385">
    <property type="entry name" value="DHC_N1"/>
    <property type="match status" value="1"/>
</dbReference>
<evidence type="ECO:0000256" key="12">
    <source>
        <dbReference type="ARBA" id="ARBA00023069"/>
    </source>
</evidence>
<evidence type="ECO:0000256" key="2">
    <source>
        <dbReference type="ARBA" id="ARBA00004430"/>
    </source>
</evidence>
<dbReference type="Proteomes" id="UP000594454">
    <property type="component" value="Chromosome 1"/>
</dbReference>
<evidence type="ECO:0000256" key="10">
    <source>
        <dbReference type="ARBA" id="ARBA00023017"/>
    </source>
</evidence>
<dbReference type="PANTHER" id="PTHR46532">
    <property type="entry name" value="MALE FERTILITY FACTOR KL5"/>
    <property type="match status" value="1"/>
</dbReference>
<keyword evidence="12" id="KW-0969">Cilium</keyword>
<evidence type="ECO:0000256" key="3">
    <source>
        <dbReference type="ARBA" id="ARBA00008887"/>
    </source>
</evidence>
<dbReference type="Gene3D" id="1.10.8.720">
    <property type="entry name" value="Region D6 of dynein motor"/>
    <property type="match status" value="1"/>
</dbReference>
<protein>
    <recommendedName>
        <fullName evidence="19">AAA+ ATPase domain-containing protein</fullName>
    </recommendedName>
</protein>
<dbReference type="Gene3D" id="1.10.472.130">
    <property type="match status" value="1"/>
</dbReference>
<dbReference type="FunCoup" id="A0A7R8YPQ7">
    <property type="interactions" value="3"/>
</dbReference>
<comment type="subcellular location">
    <subcellularLocation>
        <location evidence="1">Cell projection</location>
        <location evidence="1">Cilium</location>
        <location evidence="1">Flagellum</location>
    </subcellularLocation>
    <subcellularLocation>
        <location evidence="2">Cytoplasm</location>
        <location evidence="2">Cytoskeleton</location>
        <location evidence="2">Cilium axoneme</location>
    </subcellularLocation>
</comment>
<proteinExistence type="inferred from homology"/>
<dbReference type="Pfam" id="PF03028">
    <property type="entry name" value="Dynein_heavy"/>
    <property type="match status" value="1"/>
</dbReference>
<evidence type="ECO:0000256" key="8">
    <source>
        <dbReference type="ARBA" id="ARBA00022840"/>
    </source>
</evidence>
<dbReference type="Gene3D" id="3.20.180.20">
    <property type="entry name" value="Dynein heavy chain, N-terminal domain 2"/>
    <property type="match status" value="1"/>
</dbReference>
<dbReference type="Pfam" id="PF17852">
    <property type="entry name" value="Dynein_AAA_lid"/>
    <property type="match status" value="1"/>
</dbReference>
<dbReference type="FunFam" id="1.20.58.1120:FF:000004">
    <property type="entry name" value="Dynein axonemal heavy chain 5"/>
    <property type="match status" value="1"/>
</dbReference>
<dbReference type="Pfam" id="PF12774">
    <property type="entry name" value="AAA_6"/>
    <property type="match status" value="1"/>
</dbReference>
<dbReference type="InterPro" id="IPR026983">
    <property type="entry name" value="DHC"/>
</dbReference>
<dbReference type="GO" id="GO:0005874">
    <property type="term" value="C:microtubule"/>
    <property type="evidence" value="ECO:0007669"/>
    <property type="project" value="UniProtKB-KW"/>
</dbReference>
<feature type="coiled-coil region" evidence="18">
    <location>
        <begin position="3226"/>
        <end position="3260"/>
    </location>
</feature>
<comment type="subunit">
    <text evidence="17">Consists of at least 3 heavy chains (alpha, beta and gamma), 2 intermediate chains and 8 light chains.</text>
</comment>
<keyword evidence="21" id="KW-1185">Reference proteome</keyword>
<dbReference type="InterPro" id="IPR041466">
    <property type="entry name" value="Dynein_AAA5_ext"/>
</dbReference>
<evidence type="ECO:0000256" key="11">
    <source>
        <dbReference type="ARBA" id="ARBA00023054"/>
    </source>
</evidence>
<dbReference type="GO" id="GO:0051959">
    <property type="term" value="F:dynein light intermediate chain binding"/>
    <property type="evidence" value="ECO:0007669"/>
    <property type="project" value="InterPro"/>
</dbReference>
<feature type="domain" description="AAA+ ATPase" evidence="19">
    <location>
        <begin position="2573"/>
        <end position="2721"/>
    </location>
</feature>
<gene>
    <name evidence="20" type="ORF">HERILL_LOCUS2899</name>
</gene>
<dbReference type="Pfam" id="PF12775">
    <property type="entry name" value="AAA_7"/>
    <property type="match status" value="1"/>
</dbReference>
<dbReference type="Gene3D" id="1.20.920.30">
    <property type="match status" value="1"/>
</dbReference>
<dbReference type="PANTHER" id="PTHR46532:SF4">
    <property type="entry name" value="AAA+ ATPASE DOMAIN-CONTAINING PROTEIN"/>
    <property type="match status" value="1"/>
</dbReference>
<dbReference type="InterPro" id="IPR027417">
    <property type="entry name" value="P-loop_NTPase"/>
</dbReference>
<dbReference type="InterPro" id="IPR043157">
    <property type="entry name" value="Dynein_AAA1S"/>
</dbReference>
<dbReference type="FunFam" id="1.10.8.710:FF:000003">
    <property type="entry name" value="Dynein axonemal heavy chain 5"/>
    <property type="match status" value="1"/>
</dbReference>
<evidence type="ECO:0000313" key="21">
    <source>
        <dbReference type="Proteomes" id="UP000594454"/>
    </source>
</evidence>
<dbReference type="InterPro" id="IPR041589">
    <property type="entry name" value="DNAH3_AAA_lid_1"/>
</dbReference>
<dbReference type="FunFam" id="1.10.8.1220:FF:000001">
    <property type="entry name" value="Dynein axonemal heavy chain 5"/>
    <property type="match status" value="1"/>
</dbReference>
<dbReference type="Gene3D" id="1.20.140.100">
    <property type="entry name" value="Dynein heavy chain, N-terminal domain 2"/>
    <property type="match status" value="1"/>
</dbReference>
<evidence type="ECO:0000256" key="9">
    <source>
        <dbReference type="ARBA" id="ARBA00022846"/>
    </source>
</evidence>
<evidence type="ECO:0000259" key="19">
    <source>
        <dbReference type="SMART" id="SM00382"/>
    </source>
</evidence>
<evidence type="ECO:0000256" key="14">
    <source>
        <dbReference type="ARBA" id="ARBA00023212"/>
    </source>
</evidence>
<dbReference type="InterPro" id="IPR042228">
    <property type="entry name" value="Dynein_linker_3"/>
</dbReference>
<dbReference type="Pfam" id="PF17857">
    <property type="entry name" value="AAA_lid_1"/>
    <property type="match status" value="1"/>
</dbReference>
<dbReference type="InterPro" id="IPR041228">
    <property type="entry name" value="Dynein_C"/>
</dbReference>
<evidence type="ECO:0000256" key="17">
    <source>
        <dbReference type="ARBA" id="ARBA00065818"/>
    </source>
</evidence>
<dbReference type="FunFam" id="1.20.920.30:FF:000004">
    <property type="entry name" value="Dynein axonemal heavy chain 5"/>
    <property type="match status" value="1"/>
</dbReference>
<dbReference type="InParanoid" id="A0A7R8YPQ7"/>
<dbReference type="GO" id="GO:0008569">
    <property type="term" value="F:minus-end-directed microtubule motor activity"/>
    <property type="evidence" value="ECO:0007669"/>
    <property type="project" value="InterPro"/>
</dbReference>
<dbReference type="InterPro" id="IPR013594">
    <property type="entry name" value="Dynein_heavy_tail"/>
</dbReference>
<dbReference type="InterPro" id="IPR035699">
    <property type="entry name" value="AAA_6"/>
</dbReference>
<sequence>MSNPEDDSGRHLKRLARIFGVSRQLQRLRLKRSAASKLSREEKEKALIALGKEQRPLRIARIGANHRYVLEIVADFFGVDTEDIVAGMLDSDAHIDLMDDLFSARGVHGVIFFYRKMLGYPINSGRYTVRNKNLTITRAVCLNSKSANPTKACIVAYRTNNEKSVETRTIPEEIYFFKMGGTETDSAIAGVKDQVQKAFSEAVIAITDYGSCTERNKKDFIHSLKNFNDFMSATEEAIRTGVVFEVSHELYRGHLLVNFQIEATAKNRKRVEQVEASFKRWMKQIQRIINEGRQLHRDTPDVGPLQMLEQWRRMLTRYRSVVEFVSSQPFVSHYTCLVLSRSSKLLKQWKDIDNQVTVAINEAQDNVRYISTLQRFWEPLYRPLPQDMIACLPPLLTSIRNVCRSAHFFNTTENTTGILVKITNQLTLSCRYYLLGKSTNIWDVPKHEVIEKIAKCNEVMQSYKDAFFSTVSDMEQNNEKPWELSPVYIFCNLEKFLKRLEKIKDIVNTEITYRILDKIQISGMEKFAREIKDSLEKIKSKPYKPLNYRLETFDKDYEIFVREVEAAELHMQAFLKKQIEGIPTSDSVLLVLKRFEKLNLDCLCMDRRYLEVAELLENEILTLKDVYNQQRNNPPIPKNMPPVAGRIYWIRMLFKRIDNVMNAIKERPCVMGHEKSQLAVKYYNYMAGIVAHYEMTHHKAWFDYAEEVRALLHVPVFKRENPKAKLELQLHPEIFQLIRETECMWKLNLEVPDIAAIVTFCKEKVINASYELKSILRRNERLRNSISSVFVTIMRFELRSLELALKPGLSTITWTSERLQDFVAEAQIAMQNIENFYESVEHIERERILSVMERISNTNLMYLPDTPLTPKTFTEENSKLRQSVEKMLENKSLTTEKATIELINTFADKIDFPEVDHRNRRVFQLPLEEINDENWRYEATLPVDKYDWILFDRIYHTVWFPSDTVRKKLCFKDYENINEDMFTFRVDCMDLFSHFNNKMIAALAHSSKQSLDILRKLKTSICSSAAGHSFEQPPLLTTDMELIKPSCVINPSLDEMQSHVAAVIQNAIDVHYAVSSWGKQAKTAARKLRRVGVDEIRHERSFYKAVAEHKDIVRAMQNFSGGLHIYQVDISKALKDTYADFQYLWAEDRSDQIEEFVKGNPLTADIREKFIEYDTRTQDIAKMNNTIIIGPIEIRLDKAISSFVEESKKWKLILGKLLGANYKKQLDEMVDFIADMENILSKPIKDLDDVRMAMNCLEKIRDNFIQMDMDLITMVETYHMFSDFEIHVPKEDYEKVDSLQFAFNNMLESAKKVSADIAEMEGPLLAELMQGIEQFNKELNEFNTDYELKGPMVEGIPAKEASDRVFLFQNRFDELWRKFEMYSSGEKLFGMPITDYPILHKRKREFNFLNKLYSLYIIVLKTIDDYSEIPWAEVDIEKISGELAEFQLKCRRLPRGMQTWPAYIDLKKKIDDFNEMCPLLELMTNKAMKERHWERLSKMMNMTFDVTSPKFTLGKLLQAPILKFKDDVEDVCVGAVKELEIEAKLKQVIVDWSSVNLQLAPFKTRGELLLKGGETMEIITSLEDSLMVMNSLATNRYNAPFKKDIMTWLSKIVNTGEILEKWLQVQNLWVYLEAVFVGGDIAKQLPAEAKRFSNIDKNYVKIMYKAREVPNAVDCCTSDDTIATVLNFLLNQLETCQKSLTGYLESKRLIFPRFFFVSDPVLLEILGQSSDPTTIQPHLLSVFDAVATVDFESKTNDHILAMNSANGEKVNLDNGVYCTGGVELWLGALLKEMQDSVRTVLAQIATSLSDPEFNFVLEFPTFCGQAGLIGVQILWTKDAEYALRKSRTDKTIMKKTNAKFLNLLNSFIELTVKDLTKLDRIRFETMVTIHVHQRDIFDDLCRLKIKSVTDFEWQKQARFYYKEENDDIIVGITDVDFLYQNEYLGVTERLAITPLTDRCYITLAQAIGMSMGGAPAGPAGTGKTETTKDMGRALGKLVVVFNCSDQMDFRGLGRIYKGLAQSGSWGCFDEFNRIELPVLSVAAQQIYIVLTARKEKKTHFIFSDGDVVSLNPEFGLFITMNPGYAGRQELPENLKIMFRSVAMMVPDRQIIIRVKLASCGFKQNVVLSRKFFTLYKLCEEQLSKQVHYDFGLRNILSVLRTLGAQKRANPSDTEETIVMRVLRDMNVSKLIDEDEPLFLSLIEDMFPGIKLTHATYKQLQAAIQTTVEDFKYVNSPEWNLKVVQLYETSLVRHGLMTMGPTGSGKTSCIHTLLRSFTEMGLVHKEMRMNPKAITAPQMFGRLDVATNDWTDGIFSTLWRRSLKIKKTEYCWLVLDGPVDAVWIENLNSVLDDNKTLTLANGDRIKMTDNCKLVFEPDNVDNASPATVSRVGMVFMSSSVLNWKTLLEAWLKQRANDSPQFRSFFERLYGDAYEFLRTKLIAKMSILEALYMRQCLCTLDGLLTPGVTYSERHLERLFLFTLMWTLGAVLELDQRQLLEEFLLKHPSKMSWPKKQKTESIFEYLVSEKGVWVHWDTQVEDYVYPPDYIPEYASILVPNVDNVRTAFLMNNIAKQGKAVLLIGEQGTAKTVMIKGYMLTYDPEEHLSKSFNFSSATTPNMYQRIIESYVEKRVGTTYGPPGQRKMTIFVDDINMPIINEWGDQITNEIVRQMIEQGGFYSLDKPGDFLYINDIQLLAAMIHPGGGRNDIPNRLKRHFCIFNATLPSNNSMDQIFRKIGEGYFCAERFPQNIVEFVPLLIPLTRIFWQNVKAKMLPTPAKFHYVFNLRDLSRIWEGIIYIQQPECTSVKTLIKLWRHECTRVIADRFTTFADKEWFFDKMEKDCKALLGDYFSDYDASETYFVDFLRDPPEATENDEEEISLEPPKIYEEIPSFEATLKKVHFYMGQFNEYVRGYHLDLVFFHDALMHLMIISRIVRTSRGNALLVGVGGSGKQSLTRLASFIAGYKFYQITLTRAYNAQNLVEDFKYLYRTAGFENHGITFIFTDNEIKEESFLEYLNNVLSSGEIANLFAKDEMDEILSDIIPQMKKAQPKRPPTIDNLYDFFISRARNNLHIALCFSPIGEKFRLRALKFPGLISGCTIDWFQKWPEDARVAVSNFYLESFEIVCSNEVKTEVINIMSYIHAYVEEICAEYYDRFRRQTYVTPKSLISFLECYKRVYQEKRENILEMAQRMTNGLKKLEEAAESVKVLEVDLIAKNKDIIVATEAAEEVLKEVSKSTAAAEEVKEQVLIIKGRAEELVEQISADKAVAEGKLEKAKPALEEAEEALRTVKASDIATVRKLGKPPYLITLIMDAVLILFGKRLEYVKPDPEKVFLVPSWAESLKVMSDTRFLAKIVAYPKDTINAEMIDLLVPYFSYSLYTFEAAKVACGNVAGLLSWTIAMSKYYAVNKEVLPLKANLAIQEAKYNKATAELEEASQMLQEKENELNVVRALFDEAMGKKALVLEDARKCQEKMDAAAALISGLAGERIRWTEQLAQFKNETDRLVGDVIYLTGFLSYTGPFNQEFRAKLQNAWFTEILARKIPMSSNINTIESLTDSSTIGEWNLQGLPSDELSIQNGIIATKADRYPLLIDPQSQGKAWIKNKEKQFNLIVTSLNHRYFRNHIEDAVSMGLPIIIEDVGEQLDPSLDNVFEKNLIKIGTTFKVKIGDKEVDFNNDFRMYVTTKLPNPAYTPEIFARTSIIDFTVTMKGLEDQLLGLVIIKEKQELEEDRTKLIQNVTRNMKNMKELEANLLHKLSTTQGSLLDDVTVIEVLNTSKNTAMQVKEELEIAKVTEAKINAAREEFRPVATRGSVLYFLVCTMAMVNVMYQTSLVQFLERFDLSMTNSKKTHVTQQRIKRIIEYLTFDIYAYKSRGLYEMHKYLFVMMMAFNIDMQVGNVSYDEFQNFIKGGAALDIKECPPKPFNWITDITWLNLVALTKLRQFSKILEQIGENERPWRNWYHKENPENETIPDGYNSLDPFRKLLLIRAWCPDRTLSQSRKYLAHSLGENFAEPVILNYDTMLAESRPLTPLICFLSMGSDPTPNIEALAKKNELTCQAMSMGQGQEIHARKLMSECLENGGWVLLQNCHLGLEYMNELTVQLLELEKAGTGYHENFRVWMTTEVHNSFPITLLQLSIKFTNEPPSGIRAGLKRTYGNLSQDFLDYSENPWYHPLVFGVSYLHTVVQERRKFGPLGWNIPYEFNSADWLASCMFMQNHLDDIDPKKGISWSTVRYMLGEVQYGGRVTDDYDKRLLNTFAKEWFSERLFDDKFAFFDGYPILKFKLQEDYLQAIELFPAVDPPQAYGLHPNADITYQTNTTKSILDTIIAVQPKESSVGGGETREAVVARLVKDMLDKVPPAYDPFAVKARLQMMGPLRSMCIFLRQEIDRIQKIIVLVRSTFKDLLLAIEGTIIMSEQLRDALDCIFDAKVPTIWLRGSWTSSTLGFWFSELLERNHQFYNWCFVNEPAVFWMSGFFNSQGFLTAMKQEVARAHKGWALDQVSLHNFVTKATAEECKKPPKEGVYVHGLYLDGAGWDKKNSRLIEATNKVLYTLMPVIHIFAIDSIAPKSPKLYQSPVYKKMSRTDLNYITPLWLETSKPPNHWVLRGVALLCDIK</sequence>
<dbReference type="Pfam" id="PF12780">
    <property type="entry name" value="AAA_8"/>
    <property type="match status" value="1"/>
</dbReference>
<dbReference type="Pfam" id="PF12777">
    <property type="entry name" value="MT"/>
    <property type="match status" value="1"/>
</dbReference>
<dbReference type="FunFam" id="3.20.180.20:FF:000001">
    <property type="entry name" value="Dynein axonemal heavy chain 5"/>
    <property type="match status" value="1"/>
</dbReference>
<dbReference type="FunFam" id="3.40.50.300:FF:000320">
    <property type="entry name" value="Dynein, axonemal, heavy chain 5"/>
    <property type="match status" value="1"/>
</dbReference>
<keyword evidence="4" id="KW-0963">Cytoplasm</keyword>
<dbReference type="InterPro" id="IPR004273">
    <property type="entry name" value="Dynein_heavy_D6_P-loop"/>
</dbReference>
<keyword evidence="5" id="KW-0493">Microtubule</keyword>
<dbReference type="FunFam" id="3.40.50.300:FF:002141">
    <property type="entry name" value="Dynein heavy chain"/>
    <property type="match status" value="1"/>
</dbReference>
<dbReference type="Pfam" id="PF18199">
    <property type="entry name" value="Dynein_C"/>
    <property type="match status" value="1"/>
</dbReference>
<dbReference type="GO" id="GO:0005524">
    <property type="term" value="F:ATP binding"/>
    <property type="evidence" value="ECO:0007669"/>
    <property type="project" value="UniProtKB-KW"/>
</dbReference>
<accession>A0A7R8YPQ7</accession>
<dbReference type="EMBL" id="LR899009">
    <property type="protein sequence ID" value="CAD7079695.1"/>
    <property type="molecule type" value="Genomic_DNA"/>
</dbReference>
<comment type="function">
    <text evidence="16">Force generating protein of eukaryotic cilia and flagella. Produces force towards the minus ends of microtubules. Dynein has ATPase activity; the force-producing power stroke is thought to occur on release of ADP.</text>
</comment>
<evidence type="ECO:0000313" key="20">
    <source>
        <dbReference type="EMBL" id="CAD7079695.1"/>
    </source>
</evidence>
<dbReference type="InterPro" id="IPR043160">
    <property type="entry name" value="Dynein_C_barrel"/>
</dbReference>
<comment type="similarity">
    <text evidence="3">Belongs to the dynein heavy chain family.</text>
</comment>
<dbReference type="GO" id="GO:0045505">
    <property type="term" value="F:dynein intermediate chain binding"/>
    <property type="evidence" value="ECO:0007669"/>
    <property type="project" value="InterPro"/>
</dbReference>
<dbReference type="Gene3D" id="1.10.287.2620">
    <property type="match status" value="1"/>
</dbReference>
<dbReference type="GO" id="GO:0036159">
    <property type="term" value="P:inner dynein arm assembly"/>
    <property type="evidence" value="ECO:0007669"/>
    <property type="project" value="UniProtKB-ARBA"/>
</dbReference>
<dbReference type="InterPro" id="IPR041658">
    <property type="entry name" value="AAA_lid_11"/>
</dbReference>
<dbReference type="FunFam" id="1.20.140.100:FF:000003">
    <property type="entry name" value="Dynein, axonemal, heavy chain 5"/>
    <property type="match status" value="1"/>
</dbReference>
<feature type="coiled-coil region" evidence="18">
    <location>
        <begin position="3418"/>
        <end position="3459"/>
    </location>
</feature>
<dbReference type="SMART" id="SM00382">
    <property type="entry name" value="AAA"/>
    <property type="match status" value="2"/>
</dbReference>
<dbReference type="SUPFAM" id="SSF52540">
    <property type="entry name" value="P-loop containing nucleoside triphosphate hydrolases"/>
    <property type="match status" value="4"/>
</dbReference>
<dbReference type="FunFam" id="3.10.490.20:FF:000003">
    <property type="entry name" value="Dynein heavy chain 5, axonemal"/>
    <property type="match status" value="1"/>
</dbReference>
<organism evidence="20 21">
    <name type="scientific">Hermetia illucens</name>
    <name type="common">Black soldier fly</name>
    <dbReference type="NCBI Taxonomy" id="343691"/>
    <lineage>
        <taxon>Eukaryota</taxon>
        <taxon>Metazoa</taxon>
        <taxon>Ecdysozoa</taxon>
        <taxon>Arthropoda</taxon>
        <taxon>Hexapoda</taxon>
        <taxon>Insecta</taxon>
        <taxon>Pterygota</taxon>
        <taxon>Neoptera</taxon>
        <taxon>Endopterygota</taxon>
        <taxon>Diptera</taxon>
        <taxon>Brachycera</taxon>
        <taxon>Stratiomyomorpha</taxon>
        <taxon>Stratiomyidae</taxon>
        <taxon>Hermetiinae</taxon>
        <taxon>Hermetia</taxon>
    </lineage>
</organism>
<evidence type="ECO:0000256" key="13">
    <source>
        <dbReference type="ARBA" id="ARBA00023175"/>
    </source>
</evidence>
<dbReference type="FunFam" id="3.40.50.300:FF:001221">
    <property type="entry name" value="Axonemal dynein heavy chain 8"/>
    <property type="match status" value="1"/>
</dbReference>
<evidence type="ECO:0000256" key="4">
    <source>
        <dbReference type="ARBA" id="ARBA00022490"/>
    </source>
</evidence>
<dbReference type="FunFam" id="3.40.50.300:FF:001080">
    <property type="entry name" value="Dynein, axonemal, heavy chain 5"/>
    <property type="match status" value="1"/>
</dbReference>
<evidence type="ECO:0000256" key="7">
    <source>
        <dbReference type="ARBA" id="ARBA00022741"/>
    </source>
</evidence>
<dbReference type="InterPro" id="IPR013602">
    <property type="entry name" value="Dynein_heavy_linker"/>
</dbReference>
<evidence type="ECO:0000256" key="16">
    <source>
        <dbReference type="ARBA" id="ARBA00058146"/>
    </source>
</evidence>
<dbReference type="InterPro" id="IPR024743">
    <property type="entry name" value="Dynein_HC_stalk"/>
</dbReference>
<dbReference type="Gene3D" id="1.20.58.1120">
    <property type="match status" value="1"/>
</dbReference>
<dbReference type="FunFam" id="1.10.287.2620:FF:000002">
    <property type="entry name" value="Dynein heavy chain 2, axonemal"/>
    <property type="match status" value="1"/>
</dbReference>
<dbReference type="GO" id="GO:0036156">
    <property type="term" value="C:inner dynein arm"/>
    <property type="evidence" value="ECO:0007669"/>
    <property type="project" value="UniProtKB-ARBA"/>
</dbReference>
<keyword evidence="10" id="KW-0243">Dynein</keyword>
<dbReference type="FunFam" id="1.20.920.20:FF:000001">
    <property type="entry name" value="dynein heavy chain 2, axonemal"/>
    <property type="match status" value="1"/>
</dbReference>
<dbReference type="GO" id="GO:0008017">
    <property type="term" value="F:microtubule binding"/>
    <property type="evidence" value="ECO:0007669"/>
    <property type="project" value="UniProtKB-ARBA"/>
</dbReference>
<keyword evidence="15" id="KW-0966">Cell projection</keyword>